<reference evidence="1 2" key="1">
    <citation type="journal article" date="2018" name="Sci. Rep.">
        <title>Comparative analysis of the Pocillopora damicornis genome highlights role of immune system in coral evolution.</title>
        <authorList>
            <person name="Cunning R."/>
            <person name="Bay R.A."/>
            <person name="Gillette P."/>
            <person name="Baker A.C."/>
            <person name="Traylor-Knowles N."/>
        </authorList>
    </citation>
    <scope>NUCLEOTIDE SEQUENCE [LARGE SCALE GENOMIC DNA]</scope>
    <source>
        <strain evidence="1">RSMAS</strain>
        <tissue evidence="1">Whole animal</tissue>
    </source>
</reference>
<feature type="non-terminal residue" evidence="1">
    <location>
        <position position="1"/>
    </location>
</feature>
<evidence type="ECO:0000313" key="1">
    <source>
        <dbReference type="EMBL" id="RMX43999.1"/>
    </source>
</evidence>
<organism evidence="1 2">
    <name type="scientific">Pocillopora damicornis</name>
    <name type="common">Cauliflower coral</name>
    <name type="synonym">Millepora damicornis</name>
    <dbReference type="NCBI Taxonomy" id="46731"/>
    <lineage>
        <taxon>Eukaryota</taxon>
        <taxon>Metazoa</taxon>
        <taxon>Cnidaria</taxon>
        <taxon>Anthozoa</taxon>
        <taxon>Hexacorallia</taxon>
        <taxon>Scleractinia</taxon>
        <taxon>Astrocoeniina</taxon>
        <taxon>Pocilloporidae</taxon>
        <taxon>Pocillopora</taxon>
    </lineage>
</organism>
<accession>A0A3M6TRN1</accession>
<name>A0A3M6TRN1_POCDA</name>
<sequence length="124" mass="14499">NIHKYSNYNQTDDSTEKAAEYFEKYLDELNTRDCGKTSPNCLRWLKRWRNTTGLLQFWICWPSLPITEEKLTVAFLAKTPNKVLAEAGTSFKVLKTPTYLTEYDNFMKCMDLSISHGKVWFGKI</sequence>
<dbReference type="Proteomes" id="UP000275408">
    <property type="component" value="Unassembled WGS sequence"/>
</dbReference>
<protein>
    <recommendedName>
        <fullName evidence="3">HECT domain-containing protein</fullName>
    </recommendedName>
</protein>
<evidence type="ECO:0008006" key="3">
    <source>
        <dbReference type="Google" id="ProtNLM"/>
    </source>
</evidence>
<dbReference type="EMBL" id="RCHS01003075">
    <property type="protein sequence ID" value="RMX43999.1"/>
    <property type="molecule type" value="Genomic_DNA"/>
</dbReference>
<gene>
    <name evidence="1" type="ORF">pdam_00023379</name>
</gene>
<keyword evidence="2" id="KW-1185">Reference proteome</keyword>
<dbReference type="AlphaFoldDB" id="A0A3M6TRN1"/>
<proteinExistence type="predicted"/>
<evidence type="ECO:0000313" key="2">
    <source>
        <dbReference type="Proteomes" id="UP000275408"/>
    </source>
</evidence>
<comment type="caution">
    <text evidence="1">The sequence shown here is derived from an EMBL/GenBank/DDBJ whole genome shotgun (WGS) entry which is preliminary data.</text>
</comment>